<dbReference type="EMBL" id="SORZ01000001">
    <property type="protein sequence ID" value="TPW35756.1"/>
    <property type="molecule type" value="Genomic_DNA"/>
</dbReference>
<evidence type="ECO:0000256" key="1">
    <source>
        <dbReference type="ARBA" id="ARBA00022598"/>
    </source>
</evidence>
<protein>
    <recommendedName>
        <fullName evidence="3">biotin--[biotin carboxyl-carrier protein] ligase</fullName>
        <ecNumber evidence="3">6.3.4.15</ecNumber>
    </recommendedName>
</protein>
<name>A0A506UQX9_9PROT</name>
<dbReference type="InterPro" id="IPR004408">
    <property type="entry name" value="Biotin_CoA_COase_ligase"/>
</dbReference>
<dbReference type="AlphaFoldDB" id="A0A506UQX9"/>
<comment type="caution">
    <text evidence="6">The sequence shown here is derived from an EMBL/GenBank/DDBJ whole genome shotgun (WGS) entry which is preliminary data.</text>
</comment>
<comment type="catalytic activity">
    <reaction evidence="4">
        <text>biotin + L-lysyl-[protein] + ATP = N(6)-biotinyl-L-lysyl-[protein] + AMP + diphosphate + H(+)</text>
        <dbReference type="Rhea" id="RHEA:11756"/>
        <dbReference type="Rhea" id="RHEA-COMP:9752"/>
        <dbReference type="Rhea" id="RHEA-COMP:10505"/>
        <dbReference type="ChEBI" id="CHEBI:15378"/>
        <dbReference type="ChEBI" id="CHEBI:29969"/>
        <dbReference type="ChEBI" id="CHEBI:30616"/>
        <dbReference type="ChEBI" id="CHEBI:33019"/>
        <dbReference type="ChEBI" id="CHEBI:57586"/>
        <dbReference type="ChEBI" id="CHEBI:83144"/>
        <dbReference type="ChEBI" id="CHEBI:456215"/>
        <dbReference type="EC" id="6.3.4.15"/>
    </reaction>
</comment>
<gene>
    <name evidence="6" type="ORF">E3202_02080</name>
</gene>
<dbReference type="Gene3D" id="2.30.30.100">
    <property type="match status" value="1"/>
</dbReference>
<keyword evidence="7" id="KW-1185">Reference proteome</keyword>
<keyword evidence="2" id="KW-0092">Biotin</keyword>
<dbReference type="PROSITE" id="PS51733">
    <property type="entry name" value="BPL_LPL_CATALYTIC"/>
    <property type="match status" value="1"/>
</dbReference>
<dbReference type="InterPro" id="IPR004143">
    <property type="entry name" value="BPL_LPL_catalytic"/>
</dbReference>
<dbReference type="PANTHER" id="PTHR12835">
    <property type="entry name" value="BIOTIN PROTEIN LIGASE"/>
    <property type="match status" value="1"/>
</dbReference>
<sequence length="259" mass="27822">MTWRLEIFESLPSTSTLCRQRAEAGEGAGLAILARQQSAGQGSRGRSWSGGAGNLAFSFLLGMPSPMEQDGRSFLQCLPYLVAVALHETFTLLALRKNIGAQELFQLKWPNDLLLQGHKMAGILIETGQRLPSSEQHAGSGEHWACIGIGANLAQAPEVPGRVLGCAAEIGLEVGPEECASLILAQVDAWCSRWRCEGSQFLLQAWLARAHPVGTRLAVKSQDTYISGRFSGLDAQGRLLHEGDDGTLRSVVTGEVLCL</sequence>
<proteinExistence type="predicted"/>
<dbReference type="InterPro" id="IPR045864">
    <property type="entry name" value="aa-tRNA-synth_II/BPL/LPL"/>
</dbReference>
<dbReference type="GO" id="GO:0004077">
    <property type="term" value="F:biotin--[biotin carboxyl-carrier protein] ligase activity"/>
    <property type="evidence" value="ECO:0007669"/>
    <property type="project" value="UniProtKB-EC"/>
</dbReference>
<dbReference type="RefSeq" id="WP_165600212.1">
    <property type="nucleotide sequence ID" value="NZ_SORZ01000001.1"/>
</dbReference>
<dbReference type="Gene3D" id="3.30.930.10">
    <property type="entry name" value="Bira Bifunctional Protein, Domain 2"/>
    <property type="match status" value="1"/>
</dbReference>
<keyword evidence="1 6" id="KW-0436">Ligase</keyword>
<evidence type="ECO:0000256" key="2">
    <source>
        <dbReference type="ARBA" id="ARBA00023267"/>
    </source>
</evidence>
<dbReference type="SUPFAM" id="SSF55681">
    <property type="entry name" value="Class II aaRS and biotin synthetases"/>
    <property type="match status" value="1"/>
</dbReference>
<dbReference type="InterPro" id="IPR003142">
    <property type="entry name" value="BPL_C"/>
</dbReference>
<evidence type="ECO:0000256" key="3">
    <source>
        <dbReference type="ARBA" id="ARBA00024227"/>
    </source>
</evidence>
<dbReference type="EC" id="6.3.4.15" evidence="3"/>
<dbReference type="PANTHER" id="PTHR12835:SF5">
    <property type="entry name" value="BIOTIN--PROTEIN LIGASE"/>
    <property type="match status" value="1"/>
</dbReference>
<dbReference type="Proteomes" id="UP000315037">
    <property type="component" value="Unassembled WGS sequence"/>
</dbReference>
<feature type="domain" description="BPL/LPL catalytic" evidence="5">
    <location>
        <begin position="1"/>
        <end position="195"/>
    </location>
</feature>
<dbReference type="Pfam" id="PF03099">
    <property type="entry name" value="BPL_LplA_LipB"/>
    <property type="match status" value="1"/>
</dbReference>
<evidence type="ECO:0000256" key="4">
    <source>
        <dbReference type="ARBA" id="ARBA00047846"/>
    </source>
</evidence>
<accession>A0A506UQX9</accession>
<dbReference type="Pfam" id="PF02237">
    <property type="entry name" value="BPL_C"/>
    <property type="match status" value="1"/>
</dbReference>
<dbReference type="GO" id="GO:0005737">
    <property type="term" value="C:cytoplasm"/>
    <property type="evidence" value="ECO:0007669"/>
    <property type="project" value="TreeGrafter"/>
</dbReference>
<dbReference type="CDD" id="cd16442">
    <property type="entry name" value="BPL"/>
    <property type="match status" value="1"/>
</dbReference>
<organism evidence="6 7">
    <name type="scientific">Oecophyllibacter saccharovorans</name>
    <dbReference type="NCBI Taxonomy" id="2558360"/>
    <lineage>
        <taxon>Bacteria</taxon>
        <taxon>Pseudomonadati</taxon>
        <taxon>Pseudomonadota</taxon>
        <taxon>Alphaproteobacteria</taxon>
        <taxon>Acetobacterales</taxon>
        <taxon>Acetobacteraceae</taxon>
        <taxon>Oecophyllibacter</taxon>
    </lineage>
</organism>
<evidence type="ECO:0000259" key="5">
    <source>
        <dbReference type="PROSITE" id="PS51733"/>
    </source>
</evidence>
<dbReference type="NCBIfam" id="TIGR00121">
    <property type="entry name" value="birA_ligase"/>
    <property type="match status" value="1"/>
</dbReference>
<evidence type="ECO:0000313" key="7">
    <source>
        <dbReference type="Proteomes" id="UP000315037"/>
    </source>
</evidence>
<evidence type="ECO:0000313" key="6">
    <source>
        <dbReference type="EMBL" id="TPW35756.1"/>
    </source>
</evidence>
<reference evidence="6 7" key="1">
    <citation type="submission" date="2019-03" db="EMBL/GenBank/DDBJ databases">
        <title>The complete genome sequence of Neokomagataea sp. Jb2 NBRC113641.</title>
        <authorList>
            <person name="Chua K.-O."/>
            <person name="Chan K.-G."/>
            <person name="See-Too W.-S."/>
        </authorList>
    </citation>
    <scope>NUCLEOTIDE SEQUENCE [LARGE SCALE GENOMIC DNA]</scope>
    <source>
        <strain evidence="6 7">Jb2</strain>
    </source>
</reference>